<evidence type="ECO:0000256" key="4">
    <source>
        <dbReference type="ARBA" id="ARBA00023002"/>
    </source>
</evidence>
<dbReference type="InterPro" id="IPR012675">
    <property type="entry name" value="Beta-grasp_dom_sf"/>
</dbReference>
<evidence type="ECO:0000313" key="10">
    <source>
        <dbReference type="Proteomes" id="UP000032679"/>
    </source>
</evidence>
<evidence type="ECO:0000259" key="8">
    <source>
        <dbReference type="PROSITE" id="PS51384"/>
    </source>
</evidence>
<dbReference type="PRINTS" id="PR00409">
    <property type="entry name" value="PHDIOXRDTASE"/>
</dbReference>
<feature type="domain" description="FAD-binding FR-type" evidence="8">
    <location>
        <begin position="1"/>
        <end position="102"/>
    </location>
</feature>
<dbReference type="Proteomes" id="UP000032679">
    <property type="component" value="Unassembled WGS sequence"/>
</dbReference>
<evidence type="ECO:0000256" key="5">
    <source>
        <dbReference type="ARBA" id="ARBA00023004"/>
    </source>
</evidence>
<dbReference type="CDD" id="cd00207">
    <property type="entry name" value="fer2"/>
    <property type="match status" value="1"/>
</dbReference>
<reference evidence="9 10" key="1">
    <citation type="submission" date="2012-10" db="EMBL/GenBank/DDBJ databases">
        <title>Genome sequencing of Tanticharoenia sakaeratensis NBRC 103193.</title>
        <authorList>
            <person name="Azuma Y."/>
            <person name="Hadano H."/>
            <person name="Hirakawa H."/>
            <person name="Matsushita K."/>
        </authorList>
    </citation>
    <scope>NUCLEOTIDE SEQUENCE [LARGE SCALE GENOMIC DNA]</scope>
    <source>
        <strain evidence="9 10">NBRC 103193</strain>
    </source>
</reference>
<proteinExistence type="predicted"/>
<dbReference type="Gene3D" id="3.40.50.80">
    <property type="entry name" value="Nucleotide-binding domain of ferredoxin-NADP reductase (FNR) module"/>
    <property type="match status" value="1"/>
</dbReference>
<dbReference type="InterPro" id="IPR017938">
    <property type="entry name" value="Riboflavin_synthase-like_b-brl"/>
</dbReference>
<dbReference type="InterPro" id="IPR036010">
    <property type="entry name" value="2Fe-2S_ferredoxin-like_sf"/>
</dbReference>
<dbReference type="PANTHER" id="PTHR47354">
    <property type="entry name" value="NADH OXIDOREDUCTASE HCR"/>
    <property type="match status" value="1"/>
</dbReference>
<dbReference type="AlphaFoldDB" id="A0A0D6MQQ7"/>
<dbReference type="STRING" id="1231623.Tasa_058_040"/>
<feature type="domain" description="2Fe-2S ferredoxin-type" evidence="7">
    <location>
        <begin position="225"/>
        <end position="310"/>
    </location>
</feature>
<evidence type="ECO:0000256" key="2">
    <source>
        <dbReference type="ARBA" id="ARBA00022714"/>
    </source>
</evidence>
<keyword evidence="4" id="KW-0560">Oxidoreductase</keyword>
<dbReference type="InterPro" id="IPR006058">
    <property type="entry name" value="2Fe2S_fd_BS"/>
</dbReference>
<dbReference type="EMBL" id="BALE01000058">
    <property type="protein sequence ID" value="GAN55766.1"/>
    <property type="molecule type" value="Genomic_DNA"/>
</dbReference>
<sequence length="310" mass="32466">MAMRVTNLRDLSDCVRGVTLVAADGAPLAPVTAGAHIDLHIPAFTPIVRQYSLTNAPGARDAYEIAVLREPRSRGGSAYIHANLAIGDVLQVGGPRNHFAPFEAAVQSVLIAGGIGIAPIRSIALRLQALGAPFSLHYAARSRASAAFADDLPGSSVATCFADEADLRLDLAALAARTDPRAHVYCCGPARMIDAFERAFASFPSEQRHRELFEAVHAPATGGGFEITLARSGRTLRVTPGETILEVARAAGAGVSFSCAEGVCGMCETRVLEGCPDHRDSVLTDAEQAAGNTMMICCSGSKSARLVLDL</sequence>
<keyword evidence="9" id="KW-0223">Dioxygenase</keyword>
<dbReference type="GO" id="GO:0051537">
    <property type="term" value="F:2 iron, 2 sulfur cluster binding"/>
    <property type="evidence" value="ECO:0007669"/>
    <property type="project" value="UniProtKB-KW"/>
</dbReference>
<dbReference type="InterPro" id="IPR050415">
    <property type="entry name" value="MRET"/>
</dbReference>
<evidence type="ECO:0000256" key="1">
    <source>
        <dbReference type="ARBA" id="ARBA00022630"/>
    </source>
</evidence>
<dbReference type="PROSITE" id="PS51384">
    <property type="entry name" value="FAD_FR"/>
    <property type="match status" value="1"/>
</dbReference>
<accession>A0A0D6MQQ7</accession>
<dbReference type="PANTHER" id="PTHR47354:SF1">
    <property type="entry name" value="CARNITINE MONOOXYGENASE REDUCTASE SUBUNIT"/>
    <property type="match status" value="1"/>
</dbReference>
<dbReference type="PROSITE" id="PS00197">
    <property type="entry name" value="2FE2S_FER_1"/>
    <property type="match status" value="1"/>
</dbReference>
<evidence type="ECO:0000256" key="6">
    <source>
        <dbReference type="ARBA" id="ARBA00023014"/>
    </source>
</evidence>
<keyword evidence="2" id="KW-0001">2Fe-2S</keyword>
<keyword evidence="6" id="KW-0411">Iron-sulfur</keyword>
<evidence type="ECO:0000259" key="7">
    <source>
        <dbReference type="PROSITE" id="PS51085"/>
    </source>
</evidence>
<name>A0A0D6MQQ7_9PROT</name>
<dbReference type="CDD" id="cd06185">
    <property type="entry name" value="PDR_like"/>
    <property type="match status" value="1"/>
</dbReference>
<dbReference type="Gene3D" id="3.10.20.30">
    <property type="match status" value="1"/>
</dbReference>
<organism evidence="9 10">
    <name type="scientific">Tanticharoenia sakaeratensis NBRC 103193</name>
    <dbReference type="NCBI Taxonomy" id="1231623"/>
    <lineage>
        <taxon>Bacteria</taxon>
        <taxon>Pseudomonadati</taxon>
        <taxon>Pseudomonadota</taxon>
        <taxon>Alphaproteobacteria</taxon>
        <taxon>Acetobacterales</taxon>
        <taxon>Acetobacteraceae</taxon>
        <taxon>Tanticharoenia</taxon>
    </lineage>
</organism>
<dbReference type="PROSITE" id="PS51085">
    <property type="entry name" value="2FE2S_FER_2"/>
    <property type="match status" value="1"/>
</dbReference>
<protein>
    <submittedName>
        <fullName evidence="9">Phenoxybenzoate dioxygenase subunit beta</fullName>
    </submittedName>
</protein>
<gene>
    <name evidence="9" type="ORF">Tasa_058_040</name>
</gene>
<dbReference type="SUPFAM" id="SSF54292">
    <property type="entry name" value="2Fe-2S ferredoxin-like"/>
    <property type="match status" value="1"/>
</dbReference>
<keyword evidence="1" id="KW-0285">Flavoprotein</keyword>
<dbReference type="Gene3D" id="2.40.30.10">
    <property type="entry name" value="Translation factors"/>
    <property type="match status" value="1"/>
</dbReference>
<comment type="caution">
    <text evidence="9">The sequence shown here is derived from an EMBL/GenBank/DDBJ whole genome shotgun (WGS) entry which is preliminary data.</text>
</comment>
<evidence type="ECO:0000256" key="3">
    <source>
        <dbReference type="ARBA" id="ARBA00022723"/>
    </source>
</evidence>
<dbReference type="InterPro" id="IPR017927">
    <property type="entry name" value="FAD-bd_FR_type"/>
</dbReference>
<keyword evidence="5" id="KW-0408">Iron</keyword>
<dbReference type="InterPro" id="IPR039261">
    <property type="entry name" value="FNR_nucleotide-bd"/>
</dbReference>
<dbReference type="SUPFAM" id="SSF52343">
    <property type="entry name" value="Ferredoxin reductase-like, C-terminal NADP-linked domain"/>
    <property type="match status" value="1"/>
</dbReference>
<dbReference type="InterPro" id="IPR001041">
    <property type="entry name" value="2Fe-2S_ferredoxin-type"/>
</dbReference>
<dbReference type="GO" id="GO:0051213">
    <property type="term" value="F:dioxygenase activity"/>
    <property type="evidence" value="ECO:0007669"/>
    <property type="project" value="UniProtKB-KW"/>
</dbReference>
<evidence type="ECO:0000313" key="9">
    <source>
        <dbReference type="EMBL" id="GAN55766.1"/>
    </source>
</evidence>
<keyword evidence="10" id="KW-1185">Reference proteome</keyword>
<dbReference type="SUPFAM" id="SSF63380">
    <property type="entry name" value="Riboflavin synthase domain-like"/>
    <property type="match status" value="1"/>
</dbReference>
<dbReference type="Pfam" id="PF00111">
    <property type="entry name" value="Fer2"/>
    <property type="match status" value="1"/>
</dbReference>
<dbReference type="GO" id="GO:0046872">
    <property type="term" value="F:metal ion binding"/>
    <property type="evidence" value="ECO:0007669"/>
    <property type="project" value="UniProtKB-KW"/>
</dbReference>
<keyword evidence="3" id="KW-0479">Metal-binding</keyword>